<dbReference type="RefSeq" id="WP_210046222.1">
    <property type="nucleotide sequence ID" value="NZ_JBHLVU010000076.1"/>
</dbReference>
<reference evidence="2 3" key="1">
    <citation type="submission" date="2021-07" db="EMBL/GenBank/DDBJ databases">
        <title>Paenibacillus radiodurans sp. nov., isolated from the southeastern edge of Tengger Desert.</title>
        <authorList>
            <person name="Zhang G."/>
        </authorList>
    </citation>
    <scope>NUCLEOTIDE SEQUENCE [LARGE SCALE GENOMIC DNA]</scope>
    <source>
        <strain evidence="2 3">CCM 7311</strain>
    </source>
</reference>
<organism evidence="2 3">
    <name type="scientific">Paenibacillus sepulcri</name>
    <dbReference type="NCBI Taxonomy" id="359917"/>
    <lineage>
        <taxon>Bacteria</taxon>
        <taxon>Bacillati</taxon>
        <taxon>Bacillota</taxon>
        <taxon>Bacilli</taxon>
        <taxon>Bacillales</taxon>
        <taxon>Paenibacillaceae</taxon>
        <taxon>Paenibacillus</taxon>
    </lineage>
</organism>
<evidence type="ECO:0000313" key="2">
    <source>
        <dbReference type="EMBL" id="MBW7454577.1"/>
    </source>
</evidence>
<accession>A0ABS7C148</accession>
<comment type="caution">
    <text evidence="2">The sequence shown here is derived from an EMBL/GenBank/DDBJ whole genome shotgun (WGS) entry which is preliminary data.</text>
</comment>
<sequence>MMISKFKAFCIVMIISILALSISGCAQGVEAETPEPTGPAELTMTPVDLFKGDGAKFQPFLGYMSGAFKLRYEGNKPHAKLDIDIWKNGRIAASAGSIGDLFFSSDARKSGEIEVIISIDNVSIEGQDEFSTIKVGTLYDSGSGLVTYTIPREKQLTARGLIFNNEPRTFIAGEPVHLWGMQASSNNAIQSADLSPESLSKLEWALIFTLRYEDE</sequence>
<name>A0ABS7C148_9BACL</name>
<keyword evidence="3" id="KW-1185">Reference proteome</keyword>
<gene>
    <name evidence="2" type="ORF">K0U00_11105</name>
</gene>
<dbReference type="PROSITE" id="PS51257">
    <property type="entry name" value="PROKAR_LIPOPROTEIN"/>
    <property type="match status" value="1"/>
</dbReference>
<dbReference type="EMBL" id="JAHZIK010000219">
    <property type="protein sequence ID" value="MBW7454577.1"/>
    <property type="molecule type" value="Genomic_DNA"/>
</dbReference>
<feature type="signal peptide" evidence="1">
    <location>
        <begin position="1"/>
        <end position="28"/>
    </location>
</feature>
<evidence type="ECO:0000256" key="1">
    <source>
        <dbReference type="SAM" id="SignalP"/>
    </source>
</evidence>
<protein>
    <submittedName>
        <fullName evidence="2">Uncharacterized protein</fullName>
    </submittedName>
</protein>
<proteinExistence type="predicted"/>
<keyword evidence="1" id="KW-0732">Signal</keyword>
<dbReference type="Proteomes" id="UP001519887">
    <property type="component" value="Unassembled WGS sequence"/>
</dbReference>
<feature type="chain" id="PRO_5045171377" evidence="1">
    <location>
        <begin position="29"/>
        <end position="215"/>
    </location>
</feature>
<evidence type="ECO:0000313" key="3">
    <source>
        <dbReference type="Proteomes" id="UP001519887"/>
    </source>
</evidence>